<comment type="caution">
    <text evidence="4">The sequence shown here is derived from an EMBL/GenBank/DDBJ whole genome shotgun (WGS) entry which is preliminary data.</text>
</comment>
<proteinExistence type="predicted"/>
<feature type="signal peptide" evidence="2">
    <location>
        <begin position="1"/>
        <end position="27"/>
    </location>
</feature>
<keyword evidence="1 2" id="KW-0378">Hydrolase</keyword>
<dbReference type="EC" id="3.4.24.-" evidence="2"/>
<comment type="cofactor">
    <cofactor evidence="1 2">
        <name>Zn(2+)</name>
        <dbReference type="ChEBI" id="CHEBI:29105"/>
    </cofactor>
    <text evidence="1 2">Binds 1 zinc ion per subunit.</text>
</comment>
<sequence>MAFGICKSLLLVAVSLTLTSWMYSAGANPVTSENEKHLRDDPFQAGHPLTEEEFQSGVTENKGATLENGLQPWKHQENGTGLSGCNNPHDTGKKNANKNADVRWPGAQIPYVISTAFLAEERRAIASAMAIYHGKTCIRFVPRSSQRDYLIIIKSSGCWAQKGRVGGAQQMSLGNGCVYQSVILHEFMHAVGFDHEQNRPDQARYITVNFTNILPQHHWLFVSKPRDAVNTIGNYDIKSIMHYGAYASDSVTPSLPTIVAKNGQKVGSGDGFTWMDIYKLNRLYGCPFG</sequence>
<keyword evidence="1 2" id="KW-0479">Metal-binding</keyword>
<dbReference type="PROSITE" id="PS51864">
    <property type="entry name" value="ASTACIN"/>
    <property type="match status" value="1"/>
</dbReference>
<feature type="active site" evidence="1">
    <location>
        <position position="186"/>
    </location>
</feature>
<dbReference type="InterPro" id="IPR024079">
    <property type="entry name" value="MetalloPept_cat_dom_sf"/>
</dbReference>
<comment type="caution">
    <text evidence="1">Lacks conserved residue(s) required for the propagation of feature annotation.</text>
</comment>
<feature type="chain" id="PRO_5035341965" description="Metalloendopeptidase" evidence="2">
    <location>
        <begin position="28"/>
        <end position="289"/>
    </location>
</feature>
<feature type="binding site" evidence="1">
    <location>
        <position position="195"/>
    </location>
    <ligand>
        <name>Zn(2+)</name>
        <dbReference type="ChEBI" id="CHEBI:29105"/>
        <note>catalytic</note>
    </ligand>
</feature>
<keyword evidence="1 2" id="KW-0482">Metalloprotease</keyword>
<dbReference type="SUPFAM" id="SSF55486">
    <property type="entry name" value="Metalloproteases ('zincins'), catalytic domain"/>
    <property type="match status" value="1"/>
</dbReference>
<dbReference type="AlphaFoldDB" id="A0A8J2RUY5"/>
<dbReference type="InterPro" id="IPR006026">
    <property type="entry name" value="Peptidase_Metallo"/>
</dbReference>
<dbReference type="CDD" id="cd04280">
    <property type="entry name" value="ZnMc_astacin_like"/>
    <property type="match status" value="1"/>
</dbReference>
<dbReference type="Proteomes" id="UP000789390">
    <property type="component" value="Unassembled WGS sequence"/>
</dbReference>
<dbReference type="PANTHER" id="PTHR10127">
    <property type="entry name" value="DISCOIDIN, CUB, EGF, LAMININ , AND ZINC METALLOPROTEASE DOMAIN CONTAINING"/>
    <property type="match status" value="1"/>
</dbReference>
<gene>
    <name evidence="4" type="ORF">DGAL_LOCUS9973</name>
</gene>
<keyword evidence="5" id="KW-1185">Reference proteome</keyword>
<dbReference type="GO" id="GO:0006508">
    <property type="term" value="P:proteolysis"/>
    <property type="evidence" value="ECO:0007669"/>
    <property type="project" value="UniProtKB-KW"/>
</dbReference>
<feature type="domain" description="Peptidase M12A" evidence="3">
    <location>
        <begin position="95"/>
        <end position="287"/>
    </location>
</feature>
<evidence type="ECO:0000259" key="3">
    <source>
        <dbReference type="PROSITE" id="PS51864"/>
    </source>
</evidence>
<accession>A0A8J2RUY5</accession>
<dbReference type="PANTHER" id="PTHR10127:SF883">
    <property type="entry name" value="ZINC METALLOPROTEINASE NAS-8"/>
    <property type="match status" value="1"/>
</dbReference>
<keyword evidence="1 2" id="KW-0645">Protease</keyword>
<evidence type="ECO:0000256" key="1">
    <source>
        <dbReference type="PROSITE-ProRule" id="PRU01211"/>
    </source>
</evidence>
<protein>
    <recommendedName>
        <fullName evidence="2">Metalloendopeptidase</fullName>
        <ecNumber evidence="2">3.4.24.-</ecNumber>
    </recommendedName>
</protein>
<evidence type="ECO:0000256" key="2">
    <source>
        <dbReference type="RuleBase" id="RU361183"/>
    </source>
</evidence>
<dbReference type="GO" id="GO:0004222">
    <property type="term" value="F:metalloendopeptidase activity"/>
    <property type="evidence" value="ECO:0007669"/>
    <property type="project" value="UniProtKB-UniRule"/>
</dbReference>
<dbReference type="SMART" id="SM00235">
    <property type="entry name" value="ZnMc"/>
    <property type="match status" value="1"/>
</dbReference>
<keyword evidence="1 2" id="KW-0862">Zinc</keyword>
<dbReference type="Pfam" id="PF01400">
    <property type="entry name" value="Astacin"/>
    <property type="match status" value="1"/>
</dbReference>
<organism evidence="4 5">
    <name type="scientific">Daphnia galeata</name>
    <dbReference type="NCBI Taxonomy" id="27404"/>
    <lineage>
        <taxon>Eukaryota</taxon>
        <taxon>Metazoa</taxon>
        <taxon>Ecdysozoa</taxon>
        <taxon>Arthropoda</taxon>
        <taxon>Crustacea</taxon>
        <taxon>Branchiopoda</taxon>
        <taxon>Diplostraca</taxon>
        <taxon>Cladocera</taxon>
        <taxon>Anomopoda</taxon>
        <taxon>Daphniidae</taxon>
        <taxon>Daphnia</taxon>
    </lineage>
</organism>
<dbReference type="InterPro" id="IPR034035">
    <property type="entry name" value="Astacin-like_dom"/>
</dbReference>
<evidence type="ECO:0000313" key="4">
    <source>
        <dbReference type="EMBL" id="CAH0106813.1"/>
    </source>
</evidence>
<dbReference type="GO" id="GO:0008270">
    <property type="term" value="F:zinc ion binding"/>
    <property type="evidence" value="ECO:0007669"/>
    <property type="project" value="UniProtKB-UniRule"/>
</dbReference>
<keyword evidence="2" id="KW-0732">Signal</keyword>
<evidence type="ECO:0000313" key="5">
    <source>
        <dbReference type="Proteomes" id="UP000789390"/>
    </source>
</evidence>
<dbReference type="EMBL" id="CAKKLH010000235">
    <property type="protein sequence ID" value="CAH0106813.1"/>
    <property type="molecule type" value="Genomic_DNA"/>
</dbReference>
<dbReference type="InterPro" id="IPR001506">
    <property type="entry name" value="Peptidase_M12A"/>
</dbReference>
<dbReference type="OrthoDB" id="291007at2759"/>
<dbReference type="Gene3D" id="3.40.390.10">
    <property type="entry name" value="Collagenase (Catalytic Domain)"/>
    <property type="match status" value="1"/>
</dbReference>
<feature type="binding site" evidence="1">
    <location>
        <position position="189"/>
    </location>
    <ligand>
        <name>Zn(2+)</name>
        <dbReference type="ChEBI" id="CHEBI:29105"/>
        <note>catalytic</note>
    </ligand>
</feature>
<feature type="binding site" evidence="1">
    <location>
        <position position="185"/>
    </location>
    <ligand>
        <name>Zn(2+)</name>
        <dbReference type="ChEBI" id="CHEBI:29105"/>
        <note>catalytic</note>
    </ligand>
</feature>
<reference evidence="4" key="1">
    <citation type="submission" date="2021-11" db="EMBL/GenBank/DDBJ databases">
        <authorList>
            <person name="Schell T."/>
        </authorList>
    </citation>
    <scope>NUCLEOTIDE SEQUENCE</scope>
    <source>
        <strain evidence="4">M5</strain>
    </source>
</reference>
<name>A0A8J2RUY5_9CRUS</name>
<dbReference type="PRINTS" id="PR00480">
    <property type="entry name" value="ASTACIN"/>
</dbReference>